<protein>
    <recommendedName>
        <fullName evidence="3">DUF5667 domain-containing protein</fullName>
    </recommendedName>
</protein>
<sequence length="150" mass="16862">MDKNIIDKLHTLKQATGPDAEFAAHTRRLLFAMQPTPHRFPTWVFAVTAAVILIAVSGLLLPSSPTISSSLDAKFLQEEFNDLNINIQLQEITYRQDINETISSALDEISGTHISHLNPDILKSEEKLIDELQLENDGPRIDIMLDQIIF</sequence>
<accession>A0A0F9QFN2</accession>
<keyword evidence="1" id="KW-0472">Membrane</keyword>
<reference evidence="2" key="1">
    <citation type="journal article" date="2015" name="Nature">
        <title>Complex archaea that bridge the gap between prokaryotes and eukaryotes.</title>
        <authorList>
            <person name="Spang A."/>
            <person name="Saw J.H."/>
            <person name="Jorgensen S.L."/>
            <person name="Zaremba-Niedzwiedzka K."/>
            <person name="Martijn J."/>
            <person name="Lind A.E."/>
            <person name="van Eijk R."/>
            <person name="Schleper C."/>
            <person name="Guy L."/>
            <person name="Ettema T.J."/>
        </authorList>
    </citation>
    <scope>NUCLEOTIDE SEQUENCE</scope>
</reference>
<keyword evidence="1" id="KW-0812">Transmembrane</keyword>
<comment type="caution">
    <text evidence="2">The sequence shown here is derived from an EMBL/GenBank/DDBJ whole genome shotgun (WGS) entry which is preliminary data.</text>
</comment>
<feature type="transmembrane region" description="Helical" evidence="1">
    <location>
        <begin position="40"/>
        <end position="61"/>
    </location>
</feature>
<organism evidence="2">
    <name type="scientific">marine sediment metagenome</name>
    <dbReference type="NCBI Taxonomy" id="412755"/>
    <lineage>
        <taxon>unclassified sequences</taxon>
        <taxon>metagenomes</taxon>
        <taxon>ecological metagenomes</taxon>
    </lineage>
</organism>
<evidence type="ECO:0008006" key="3">
    <source>
        <dbReference type="Google" id="ProtNLM"/>
    </source>
</evidence>
<dbReference type="EMBL" id="LAZR01004959">
    <property type="protein sequence ID" value="KKN04103.1"/>
    <property type="molecule type" value="Genomic_DNA"/>
</dbReference>
<proteinExistence type="predicted"/>
<evidence type="ECO:0000256" key="1">
    <source>
        <dbReference type="SAM" id="Phobius"/>
    </source>
</evidence>
<evidence type="ECO:0000313" key="2">
    <source>
        <dbReference type="EMBL" id="KKN04103.1"/>
    </source>
</evidence>
<dbReference type="AlphaFoldDB" id="A0A0F9QFN2"/>
<keyword evidence="1" id="KW-1133">Transmembrane helix</keyword>
<gene>
    <name evidence="2" type="ORF">LCGC14_1100910</name>
</gene>
<name>A0A0F9QFN2_9ZZZZ</name>